<dbReference type="Gene3D" id="1.20.1640.10">
    <property type="entry name" value="Multidrug efflux transporter AcrB transmembrane domain"/>
    <property type="match status" value="2"/>
</dbReference>
<dbReference type="InterPro" id="IPR000731">
    <property type="entry name" value="SSD"/>
</dbReference>
<feature type="transmembrane region" description="Helical" evidence="8">
    <location>
        <begin position="1002"/>
        <end position="1026"/>
    </location>
</feature>
<evidence type="ECO:0000256" key="6">
    <source>
        <dbReference type="ARBA" id="ARBA00023136"/>
    </source>
</evidence>
<name>A0ABW2PXD0_9BACL</name>
<feature type="coiled-coil region" evidence="7">
    <location>
        <begin position="649"/>
        <end position="676"/>
    </location>
</feature>
<evidence type="ECO:0000256" key="8">
    <source>
        <dbReference type="SAM" id="Phobius"/>
    </source>
</evidence>
<feature type="domain" description="SSD" evidence="9">
    <location>
        <begin position="899"/>
        <end position="1032"/>
    </location>
</feature>
<evidence type="ECO:0000256" key="5">
    <source>
        <dbReference type="ARBA" id="ARBA00022989"/>
    </source>
</evidence>
<keyword evidence="11" id="KW-1185">Reference proteome</keyword>
<proteinExistence type="inferred from homology"/>
<dbReference type="Pfam" id="PF03176">
    <property type="entry name" value="MMPL"/>
    <property type="match status" value="2"/>
</dbReference>
<feature type="transmembrane region" description="Helical" evidence="8">
    <location>
        <begin position="237"/>
        <end position="256"/>
    </location>
</feature>
<organism evidence="10 11">
    <name type="scientific">Scopulibacillus cellulosilyticus</name>
    <dbReference type="NCBI Taxonomy" id="2665665"/>
    <lineage>
        <taxon>Bacteria</taxon>
        <taxon>Bacillati</taxon>
        <taxon>Bacillota</taxon>
        <taxon>Bacilli</taxon>
        <taxon>Bacillales</taxon>
        <taxon>Sporolactobacillaceae</taxon>
        <taxon>Scopulibacillus</taxon>
    </lineage>
</organism>
<feature type="transmembrane region" description="Helical" evidence="8">
    <location>
        <begin position="901"/>
        <end position="922"/>
    </location>
</feature>
<dbReference type="RefSeq" id="WP_380964428.1">
    <property type="nucleotide sequence ID" value="NZ_JBHTCO010000004.1"/>
</dbReference>
<comment type="subcellular location">
    <subcellularLocation>
        <location evidence="1">Cell membrane</location>
        <topology evidence="1">Multi-pass membrane protein</topology>
    </subcellularLocation>
</comment>
<dbReference type="SUPFAM" id="SSF57997">
    <property type="entry name" value="Tropomyosin"/>
    <property type="match status" value="1"/>
</dbReference>
<evidence type="ECO:0000313" key="10">
    <source>
        <dbReference type="EMBL" id="MFC7392370.1"/>
    </source>
</evidence>
<dbReference type="Proteomes" id="UP001596505">
    <property type="component" value="Unassembled WGS sequence"/>
</dbReference>
<dbReference type="InterPro" id="IPR004869">
    <property type="entry name" value="MMPL_dom"/>
</dbReference>
<keyword evidence="5 8" id="KW-1133">Transmembrane helix</keyword>
<dbReference type="PROSITE" id="PS50156">
    <property type="entry name" value="SSD"/>
    <property type="match status" value="1"/>
</dbReference>
<feature type="transmembrane region" description="Helical" evidence="8">
    <location>
        <begin position="284"/>
        <end position="306"/>
    </location>
</feature>
<reference evidence="11" key="1">
    <citation type="journal article" date="2019" name="Int. J. Syst. Evol. Microbiol.">
        <title>The Global Catalogue of Microorganisms (GCM) 10K type strain sequencing project: providing services to taxonomists for standard genome sequencing and annotation.</title>
        <authorList>
            <consortium name="The Broad Institute Genomics Platform"/>
            <consortium name="The Broad Institute Genome Sequencing Center for Infectious Disease"/>
            <person name="Wu L."/>
            <person name="Ma J."/>
        </authorList>
    </citation>
    <scope>NUCLEOTIDE SEQUENCE [LARGE SCALE GENOMIC DNA]</scope>
    <source>
        <strain evidence="11">CGMCC 1.16305</strain>
    </source>
</reference>
<keyword evidence="3" id="KW-1003">Cell membrane</keyword>
<keyword evidence="4 8" id="KW-0812">Transmembrane</keyword>
<evidence type="ECO:0000256" key="2">
    <source>
        <dbReference type="ARBA" id="ARBA00010157"/>
    </source>
</evidence>
<protein>
    <submittedName>
        <fullName evidence="10">MMPL family transporter</fullName>
    </submittedName>
</protein>
<accession>A0ABW2PXD0</accession>
<keyword evidence="6 8" id="KW-0472">Membrane</keyword>
<feature type="transmembrane region" description="Helical" evidence="8">
    <location>
        <begin position="7"/>
        <end position="26"/>
    </location>
</feature>
<feature type="transmembrane region" description="Helical" evidence="8">
    <location>
        <begin position="875"/>
        <end position="894"/>
    </location>
</feature>
<feature type="transmembrane region" description="Helical" evidence="8">
    <location>
        <begin position="360"/>
        <end position="381"/>
    </location>
</feature>
<feature type="transmembrane region" description="Helical" evidence="8">
    <location>
        <begin position="312"/>
        <end position="339"/>
    </location>
</feature>
<evidence type="ECO:0000256" key="1">
    <source>
        <dbReference type="ARBA" id="ARBA00004651"/>
    </source>
</evidence>
<evidence type="ECO:0000256" key="4">
    <source>
        <dbReference type="ARBA" id="ARBA00022692"/>
    </source>
</evidence>
<feature type="transmembrane region" description="Helical" evidence="8">
    <location>
        <begin position="181"/>
        <end position="197"/>
    </location>
</feature>
<evidence type="ECO:0000259" key="9">
    <source>
        <dbReference type="PROSITE" id="PS50156"/>
    </source>
</evidence>
<comment type="similarity">
    <text evidence="2">Belongs to the resistance-nodulation-cell division (RND) (TC 2.A.6) family. MmpL subfamily.</text>
</comment>
<feature type="coiled-coil region" evidence="7">
    <location>
        <begin position="552"/>
        <end position="579"/>
    </location>
</feature>
<evidence type="ECO:0000256" key="3">
    <source>
        <dbReference type="ARBA" id="ARBA00022475"/>
    </source>
</evidence>
<feature type="transmembrane region" description="Helical" evidence="8">
    <location>
        <begin position="204"/>
        <end position="225"/>
    </location>
</feature>
<evidence type="ECO:0000256" key="7">
    <source>
        <dbReference type="SAM" id="Coils"/>
    </source>
</evidence>
<keyword evidence="7" id="KW-0175">Coiled coil</keyword>
<dbReference type="Gene3D" id="1.10.287.1490">
    <property type="match status" value="1"/>
</dbReference>
<dbReference type="PANTHER" id="PTHR33406:SF6">
    <property type="entry name" value="MEMBRANE PROTEIN YDGH-RELATED"/>
    <property type="match status" value="1"/>
</dbReference>
<feature type="transmembrane region" description="Helical" evidence="8">
    <location>
        <begin position="976"/>
        <end position="996"/>
    </location>
</feature>
<dbReference type="InterPro" id="IPR050545">
    <property type="entry name" value="Mycobact_MmpL"/>
</dbReference>
<dbReference type="SUPFAM" id="SSF82866">
    <property type="entry name" value="Multidrug efflux transporter AcrB transmembrane domain"/>
    <property type="match status" value="2"/>
</dbReference>
<dbReference type="PANTHER" id="PTHR33406">
    <property type="entry name" value="MEMBRANE PROTEIN MJ1562-RELATED"/>
    <property type="match status" value="1"/>
</dbReference>
<sequence>MKYILKGKWAVVIIWIVAIAALILLAPNITKLVQNKGQVTVPEGYSSTQAAKIINEMNKQKGNQKTSSVALAFYDKNGLSKKDKQDIKHAIRELKAKKHQLGITDIMNPFDQPSLKDQMISKNGTTMLLSLNVNTNGKDTNKLTDDLYKTIDDVHVDHYYTSDWMVNNDMMTSTQNGLHKTEWITVVFILAVLLIVFRSAVTPFIPLITVGISFLVSQSIVSFLVDWVNFPISNFTQIFLVAVLFGVGTDYCILLLNRFKEELPKFETVNEAIISTYKHAGKTVFFSGLAVLIGFSAIGLSQFSIYKSAAGVAIGIFVLLIALMTIVPFFMSVFGKKIFWPAKGSLEHRQSRLWDRVGRFALTRTLIAFIIVLIITVPFLIKYNGHLSFNTLNELGDQYKSVKGFNIISDNFNPGESMPTQIAIKNDDKMDSRPSLQTIEAITREVKKIDGVKTVRSVTQPMGKPVKDFLVPNQAETLSDGINQANHAINKISSGLKNANSSLTKSGPQLNQATGGVNDLINGTSSLKNGISRLSDSMSQLQSGLETGATSAKQLQSGIEQSEKAARQLQSQSRQLLNGYEQIGNSISQINNQINQRYQEIRPYLDKVDRGVSTINDRFNGLEKKYPEIKNDTNFQIISQSLPQVSTTIDQLESNLKQLTGGINTLSQKMNEANNHFAELIDGQKAVTSSLGKLAGGMNQLEQGIQDAANGQAKINSKLPDLENGASSIQQGQERLKQGFSQFDNQIGQLSSGLSNSSKGLDKVSKGLKSANDYLNELSKSNSLLSGFYIPNEALKSSQFKNALDNYMSKDRKITTIDVIFKYNPYSTKAMDQIDNIKSAVNRATKGTQLENAKVGIGGITSTNNDLRTISEKDYTRTVTLMLIGIGIILIILFRSLIISLYTIASLVLTYYTSLGISEVIFENIMGYSGLSWAVPFFGFVMLIALGVDYSIFIMDRFNEYYDLPVKEAILEAMRNMGTVIMSAAIILGGTFAAMIPSGVLTLIEIAVIIIIGLILYNLVILPLFIPIMVKTFGKANWWPFKRTETIKHHHEE</sequence>
<gene>
    <name evidence="10" type="ORF">ACFQRG_05185</name>
</gene>
<evidence type="ECO:0000313" key="11">
    <source>
        <dbReference type="Proteomes" id="UP001596505"/>
    </source>
</evidence>
<dbReference type="Gene3D" id="1.10.287.950">
    <property type="entry name" value="Methyl-accepting chemotaxis protein"/>
    <property type="match status" value="1"/>
</dbReference>
<dbReference type="EMBL" id="JBHTCO010000004">
    <property type="protein sequence ID" value="MFC7392370.1"/>
    <property type="molecule type" value="Genomic_DNA"/>
</dbReference>
<comment type="caution">
    <text evidence="10">The sequence shown here is derived from an EMBL/GenBank/DDBJ whole genome shotgun (WGS) entry which is preliminary data.</text>
</comment>
<feature type="transmembrane region" description="Helical" evidence="8">
    <location>
        <begin position="934"/>
        <end position="955"/>
    </location>
</feature>